<evidence type="ECO:0000256" key="1">
    <source>
        <dbReference type="ARBA" id="ARBA00022574"/>
    </source>
</evidence>
<sequence length="1093" mass="122116">MSLATPGSKRSRLRQLLPFRSSTPPSKPSSPAASPAASPAPATQSNASGTSTATQQDFQTRVFLHLSLQDQDTIQQHSVTKTTDVDALVQQALAAAREKQTTCQAKRWTWKFHGHTVTLQEEADNIIKWLDRFKQVGDVASNVDPVHVGLPWAGIRLLLEAAISAQSQMAALLLGLETALYLSNRLRVYIEYLTTLPASQARTNFETSLVEFYALILQFLAGAVRIYQRGSITRAFDAFWRIEDVSAFENACNKMASRAEIDASICDRDLNATNRAAVKRQQEDLRQVLKQLEAIHLIRTGIDRLEAKFDLSKLPVATGAAFNSHQSEHDARCHPDTRVDLLRGIYDWADDIDGKCIFWLRGSAGTGKSTISRTVAEAFANKGRLGASFFFKRGEHDRENASLFFPTIAAGLVRHIPELATPIHQAIDEDPGIVRETLREQFEKLIYQPLAGIGPTSSARPILVIDALDECDREGDIRTILSLLASLRRLSSVHIQVFLTSRPDLPINLGFAQIGTETHRDVALHDIPPSTIRHDISVYLESEFQRIRDEHNSLWPRDQALAPHWPGRQTLESLIQLSDPLFIVAATISRFIGGSRGDPHDRLATFLVQLNTGQMTQMEQTYLPALRQILVDVEEPKEKDKLCHDFREIVGSIILLANPLSTISLSQLLQIPRRKIDHQLRLLHSVLSVPSNPDMPVTLFHLSFREFLVKESNSDQARLFAIDESCAHTKLSDKCLALLQSPNGLRKDICQLQHPGVLREDIDETTVTEHIPPSLRYACRYWVYHLQHSEQKIRDDDVAANFLRKHFLHWLESLSLLGSISESVNLVVTLQSLVEENGQISAFIQDARRFVLTFNLILAQAPLQVYASAWHFSPLASIVRNDFQDQALQCVRVIREIPERWSACLLTYEGHSSTVNSVVFSPDGSRVASGAGDNTVRLWDVQTGACEQTLEGHSNWVNSMVFSPDGSRIASSSYDNTVRVWDVTTGAELLCYNSHTYDNHIEFVDNGSNILANGQVINIPQQLPRPTVTTTQSPNFNLPSGGAFGVTGDWITWSSQRVLWLPPEYRPTSWQGQSDIIVIGSGNGRVTFVRRTV</sequence>
<dbReference type="InterPro" id="IPR027417">
    <property type="entry name" value="P-loop_NTPase"/>
</dbReference>
<accession>A0A0D2AIG6</accession>
<name>A0A0D2AIG6_9EURO</name>
<dbReference type="InterPro" id="IPR056125">
    <property type="entry name" value="DUF7708"/>
</dbReference>
<reference evidence="6 7" key="1">
    <citation type="submission" date="2015-01" db="EMBL/GenBank/DDBJ databases">
        <title>The Genome Sequence of Cladophialophora immunda CBS83496.</title>
        <authorList>
            <consortium name="The Broad Institute Genomics Platform"/>
            <person name="Cuomo C."/>
            <person name="de Hoog S."/>
            <person name="Gorbushina A."/>
            <person name="Stielow B."/>
            <person name="Teixiera M."/>
            <person name="Abouelleil A."/>
            <person name="Chapman S.B."/>
            <person name="Priest M."/>
            <person name="Young S.K."/>
            <person name="Wortman J."/>
            <person name="Nusbaum C."/>
            <person name="Birren B."/>
        </authorList>
    </citation>
    <scope>NUCLEOTIDE SEQUENCE [LARGE SCALE GENOMIC DNA]</scope>
    <source>
        <strain evidence="6 7">CBS 83496</strain>
    </source>
</reference>
<dbReference type="Pfam" id="PF00400">
    <property type="entry name" value="WD40"/>
    <property type="match status" value="2"/>
</dbReference>
<keyword evidence="1 3" id="KW-0853">WD repeat</keyword>
<keyword evidence="2" id="KW-0677">Repeat</keyword>
<dbReference type="InterPro" id="IPR015943">
    <property type="entry name" value="WD40/YVTN_repeat-like_dom_sf"/>
</dbReference>
<dbReference type="SMART" id="SM00320">
    <property type="entry name" value="WD40"/>
    <property type="match status" value="2"/>
</dbReference>
<dbReference type="STRING" id="569365.A0A0D2AIG6"/>
<dbReference type="Gene3D" id="2.130.10.10">
    <property type="entry name" value="YVTN repeat-like/Quinoprotein amine dehydrogenase"/>
    <property type="match status" value="1"/>
</dbReference>
<dbReference type="VEuPathDB" id="FungiDB:PV07_10393"/>
<dbReference type="SUPFAM" id="SSF52540">
    <property type="entry name" value="P-loop containing nucleoside triphosphate hydrolases"/>
    <property type="match status" value="1"/>
</dbReference>
<dbReference type="Gene3D" id="3.40.50.300">
    <property type="entry name" value="P-loop containing nucleotide triphosphate hydrolases"/>
    <property type="match status" value="1"/>
</dbReference>
<dbReference type="InterPro" id="IPR007111">
    <property type="entry name" value="NACHT_NTPase"/>
</dbReference>
<organism evidence="6 7">
    <name type="scientific">Cladophialophora immunda</name>
    <dbReference type="NCBI Taxonomy" id="569365"/>
    <lineage>
        <taxon>Eukaryota</taxon>
        <taxon>Fungi</taxon>
        <taxon>Dikarya</taxon>
        <taxon>Ascomycota</taxon>
        <taxon>Pezizomycotina</taxon>
        <taxon>Eurotiomycetes</taxon>
        <taxon>Chaetothyriomycetidae</taxon>
        <taxon>Chaetothyriales</taxon>
        <taxon>Herpotrichiellaceae</taxon>
        <taxon>Cladophialophora</taxon>
    </lineage>
</organism>
<dbReference type="PANTHER" id="PTHR10039">
    <property type="entry name" value="AMELOGENIN"/>
    <property type="match status" value="1"/>
</dbReference>
<dbReference type="InterPro" id="IPR019775">
    <property type="entry name" value="WD40_repeat_CS"/>
</dbReference>
<dbReference type="EMBL" id="KN847045">
    <property type="protein sequence ID" value="KIW24692.1"/>
    <property type="molecule type" value="Genomic_DNA"/>
</dbReference>
<feature type="compositionally biased region" description="Low complexity" evidence="4">
    <location>
        <begin position="21"/>
        <end position="48"/>
    </location>
</feature>
<dbReference type="Pfam" id="PF24809">
    <property type="entry name" value="DUF7708"/>
    <property type="match status" value="1"/>
</dbReference>
<dbReference type="InterPro" id="IPR036322">
    <property type="entry name" value="WD40_repeat_dom_sf"/>
</dbReference>
<dbReference type="GeneID" id="27349587"/>
<feature type="repeat" description="WD" evidence="3">
    <location>
        <begin position="908"/>
        <end position="949"/>
    </location>
</feature>
<dbReference type="HOGENOM" id="CLU_000288_6_16_1"/>
<evidence type="ECO:0000313" key="6">
    <source>
        <dbReference type="EMBL" id="KIW24692.1"/>
    </source>
</evidence>
<evidence type="ECO:0000256" key="3">
    <source>
        <dbReference type="PROSITE-ProRule" id="PRU00221"/>
    </source>
</evidence>
<dbReference type="RefSeq" id="XP_016244908.1">
    <property type="nucleotide sequence ID" value="XM_016397717.1"/>
</dbReference>
<evidence type="ECO:0000256" key="2">
    <source>
        <dbReference type="ARBA" id="ARBA00022737"/>
    </source>
</evidence>
<gene>
    <name evidence="6" type="ORF">PV07_10393</name>
</gene>
<dbReference type="PROSITE" id="PS50082">
    <property type="entry name" value="WD_REPEATS_2"/>
    <property type="match status" value="2"/>
</dbReference>
<dbReference type="PANTHER" id="PTHR10039:SF17">
    <property type="entry name" value="FUNGAL STAND N-TERMINAL GOODBYE DOMAIN-CONTAINING PROTEIN-RELATED"/>
    <property type="match status" value="1"/>
</dbReference>
<keyword evidence="7" id="KW-1185">Reference proteome</keyword>
<evidence type="ECO:0000259" key="5">
    <source>
        <dbReference type="PROSITE" id="PS50837"/>
    </source>
</evidence>
<dbReference type="Proteomes" id="UP000054466">
    <property type="component" value="Unassembled WGS sequence"/>
</dbReference>
<dbReference type="SUPFAM" id="SSF50978">
    <property type="entry name" value="WD40 repeat-like"/>
    <property type="match status" value="1"/>
</dbReference>
<evidence type="ECO:0000313" key="7">
    <source>
        <dbReference type="Proteomes" id="UP000054466"/>
    </source>
</evidence>
<feature type="region of interest" description="Disordered" evidence="4">
    <location>
        <begin position="1"/>
        <end position="54"/>
    </location>
</feature>
<dbReference type="Pfam" id="PF24883">
    <property type="entry name" value="NPHP3_N"/>
    <property type="match status" value="1"/>
</dbReference>
<dbReference type="PROSITE" id="PS00678">
    <property type="entry name" value="WD_REPEATS_1"/>
    <property type="match status" value="2"/>
</dbReference>
<feature type="repeat" description="WD" evidence="3">
    <location>
        <begin position="950"/>
        <end position="991"/>
    </location>
</feature>
<dbReference type="InterPro" id="IPR056884">
    <property type="entry name" value="NPHP3-like_N"/>
</dbReference>
<evidence type="ECO:0000256" key="4">
    <source>
        <dbReference type="SAM" id="MobiDB-lite"/>
    </source>
</evidence>
<dbReference type="PROSITE" id="PS50294">
    <property type="entry name" value="WD_REPEATS_REGION"/>
    <property type="match status" value="2"/>
</dbReference>
<dbReference type="PROSITE" id="PS50837">
    <property type="entry name" value="NACHT"/>
    <property type="match status" value="1"/>
</dbReference>
<proteinExistence type="predicted"/>
<dbReference type="InterPro" id="IPR001680">
    <property type="entry name" value="WD40_rpt"/>
</dbReference>
<dbReference type="AlphaFoldDB" id="A0A0D2AIG6"/>
<feature type="domain" description="NACHT" evidence="5">
    <location>
        <begin position="356"/>
        <end position="504"/>
    </location>
</feature>
<protein>
    <recommendedName>
        <fullName evidence="5">NACHT domain-containing protein</fullName>
    </recommendedName>
</protein>
<dbReference type="OrthoDB" id="674604at2759"/>